<dbReference type="AlphaFoldDB" id="A0A7U9HDG9"/>
<evidence type="ECO:0000313" key="2">
    <source>
        <dbReference type="Proteomes" id="UP000014062"/>
    </source>
</evidence>
<sequence length="37" mass="3879">MRAPHGNLPDSAGHVPPYPLMIDVVALAQRLAGGLDK</sequence>
<organism evidence="1 2">
    <name type="scientific">Streptomyces lividans 1326</name>
    <dbReference type="NCBI Taxonomy" id="1200984"/>
    <lineage>
        <taxon>Bacteria</taxon>
        <taxon>Bacillati</taxon>
        <taxon>Actinomycetota</taxon>
        <taxon>Actinomycetes</taxon>
        <taxon>Kitasatosporales</taxon>
        <taxon>Streptomycetaceae</taxon>
        <taxon>Streptomyces</taxon>
    </lineage>
</organism>
<dbReference type="EMBL" id="CM001889">
    <property type="protein sequence ID" value="EOY49803.1"/>
    <property type="molecule type" value="Genomic_DNA"/>
</dbReference>
<evidence type="ECO:0000313" key="1">
    <source>
        <dbReference type="EMBL" id="EOY49803.1"/>
    </source>
</evidence>
<name>A0A7U9HDG9_STRLI</name>
<proteinExistence type="predicted"/>
<dbReference type="Proteomes" id="UP000014062">
    <property type="component" value="Chromosome"/>
</dbReference>
<protein>
    <submittedName>
        <fullName evidence="1">Uncharacterized protein</fullName>
    </submittedName>
</protein>
<gene>
    <name evidence="1" type="ORF">SLI_5095</name>
</gene>
<reference evidence="2" key="1">
    <citation type="journal article" date="2013" name="Genome Biol. Evol.">
        <title>The genome sequence of Streptomyces lividans 66 reveals a novel tRNA-dependent peptide biosynthetic system within a metal-related genomic island.</title>
        <authorList>
            <person name="Cruz-Morales P."/>
            <person name="Vijgenboom E."/>
            <person name="Iruegas-Bocardo F."/>
            <person name="Girard G."/>
            <person name="Yanez-Guerra L.A."/>
            <person name="Ramos-Aboites H.E."/>
            <person name="Pernodet J.L."/>
            <person name="Anne J."/>
            <person name="van Wezel G.P."/>
            <person name="Barona-Gomez F."/>
        </authorList>
    </citation>
    <scope>NUCLEOTIDE SEQUENCE [LARGE SCALE GENOMIC DNA]</scope>
    <source>
        <strain evidence="2">1326</strain>
    </source>
</reference>
<accession>A0A7U9HDG9</accession>